<evidence type="ECO:0000256" key="1">
    <source>
        <dbReference type="SAM" id="MobiDB-lite"/>
    </source>
</evidence>
<reference evidence="2 3" key="1">
    <citation type="submission" date="2015-07" db="EMBL/GenBank/DDBJ databases">
        <title>Comparative genomics of the Sigatoka disease complex on banana suggests a link between parallel evolutionary changes in Pseudocercospora fijiensis and Pseudocercospora eumusae and increased virulence on the banana host.</title>
        <authorList>
            <person name="Chang T.-C."/>
            <person name="Salvucci A."/>
            <person name="Crous P.W."/>
            <person name="Stergiopoulos I."/>
        </authorList>
    </citation>
    <scope>NUCLEOTIDE SEQUENCE [LARGE SCALE GENOMIC DNA]</scope>
    <source>
        <strain evidence="2 3">CBS 116634</strain>
    </source>
</reference>
<proteinExistence type="predicted"/>
<feature type="region of interest" description="Disordered" evidence="1">
    <location>
        <begin position="45"/>
        <end position="75"/>
    </location>
</feature>
<evidence type="ECO:0000313" key="3">
    <source>
        <dbReference type="Proteomes" id="UP000073492"/>
    </source>
</evidence>
<comment type="caution">
    <text evidence="2">The sequence shown here is derived from an EMBL/GenBank/DDBJ whole genome shotgun (WGS) entry which is preliminary data.</text>
</comment>
<keyword evidence="3" id="KW-1185">Reference proteome</keyword>
<protein>
    <submittedName>
        <fullName evidence="2">Uncharacterized protein</fullName>
    </submittedName>
</protein>
<gene>
    <name evidence="2" type="ORF">AC579_495</name>
</gene>
<evidence type="ECO:0000313" key="2">
    <source>
        <dbReference type="EMBL" id="KXT16279.1"/>
    </source>
</evidence>
<name>A0A139INI2_9PEZI</name>
<dbReference type="Proteomes" id="UP000073492">
    <property type="component" value="Unassembled WGS sequence"/>
</dbReference>
<feature type="region of interest" description="Disordered" evidence="1">
    <location>
        <begin position="1"/>
        <end position="24"/>
    </location>
</feature>
<feature type="compositionally biased region" description="Polar residues" evidence="1">
    <location>
        <begin position="60"/>
        <end position="75"/>
    </location>
</feature>
<dbReference type="EMBL" id="LFZO01000040">
    <property type="protein sequence ID" value="KXT16279.1"/>
    <property type="molecule type" value="Genomic_DNA"/>
</dbReference>
<organism evidence="2 3">
    <name type="scientific">Pseudocercospora musae</name>
    <dbReference type="NCBI Taxonomy" id="113226"/>
    <lineage>
        <taxon>Eukaryota</taxon>
        <taxon>Fungi</taxon>
        <taxon>Dikarya</taxon>
        <taxon>Ascomycota</taxon>
        <taxon>Pezizomycotina</taxon>
        <taxon>Dothideomycetes</taxon>
        <taxon>Dothideomycetidae</taxon>
        <taxon>Mycosphaerellales</taxon>
        <taxon>Mycosphaerellaceae</taxon>
        <taxon>Pseudocercospora</taxon>
    </lineage>
</organism>
<sequence>MNSHAWPYQRPQPLHTTKHLPGNDSRNPLVWIREHHFVGTLQIRRKPSHDNVPGIFPLQRSAQRNTKQPKSGTAT</sequence>
<dbReference type="AlphaFoldDB" id="A0A139INI2"/>
<accession>A0A139INI2</accession>